<dbReference type="EMBL" id="JAYWIO010000008">
    <property type="protein sequence ID" value="KAK7243570.1"/>
    <property type="molecule type" value="Genomic_DNA"/>
</dbReference>
<reference evidence="1 2" key="1">
    <citation type="submission" date="2024-01" db="EMBL/GenBank/DDBJ databases">
        <title>The genomes of 5 underutilized Papilionoideae crops provide insights into root nodulation and disease resistanc.</title>
        <authorList>
            <person name="Yuan L."/>
        </authorList>
    </citation>
    <scope>NUCLEOTIDE SEQUENCE [LARGE SCALE GENOMIC DNA]</scope>
    <source>
        <strain evidence="1">ZHUSHIDOU_FW_LH</strain>
        <tissue evidence="1">Leaf</tissue>
    </source>
</reference>
<dbReference type="Proteomes" id="UP001372338">
    <property type="component" value="Unassembled WGS sequence"/>
</dbReference>
<name>A0AAN9HLG6_CROPI</name>
<evidence type="ECO:0000313" key="1">
    <source>
        <dbReference type="EMBL" id="KAK7243570.1"/>
    </source>
</evidence>
<organism evidence="1 2">
    <name type="scientific">Crotalaria pallida</name>
    <name type="common">Smooth rattlebox</name>
    <name type="synonym">Crotalaria striata</name>
    <dbReference type="NCBI Taxonomy" id="3830"/>
    <lineage>
        <taxon>Eukaryota</taxon>
        <taxon>Viridiplantae</taxon>
        <taxon>Streptophyta</taxon>
        <taxon>Embryophyta</taxon>
        <taxon>Tracheophyta</taxon>
        <taxon>Spermatophyta</taxon>
        <taxon>Magnoliopsida</taxon>
        <taxon>eudicotyledons</taxon>
        <taxon>Gunneridae</taxon>
        <taxon>Pentapetalae</taxon>
        <taxon>rosids</taxon>
        <taxon>fabids</taxon>
        <taxon>Fabales</taxon>
        <taxon>Fabaceae</taxon>
        <taxon>Papilionoideae</taxon>
        <taxon>50 kb inversion clade</taxon>
        <taxon>genistoids sensu lato</taxon>
        <taxon>core genistoids</taxon>
        <taxon>Crotalarieae</taxon>
        <taxon>Crotalaria</taxon>
    </lineage>
</organism>
<proteinExistence type="predicted"/>
<evidence type="ECO:0000313" key="2">
    <source>
        <dbReference type="Proteomes" id="UP001372338"/>
    </source>
</evidence>
<comment type="caution">
    <text evidence="1">The sequence shown here is derived from an EMBL/GenBank/DDBJ whole genome shotgun (WGS) entry which is preliminary data.</text>
</comment>
<gene>
    <name evidence="1" type="ORF">RIF29_38373</name>
</gene>
<dbReference type="AlphaFoldDB" id="A0AAN9HLG6"/>
<protein>
    <submittedName>
        <fullName evidence="1">Uncharacterized protein</fullName>
    </submittedName>
</protein>
<accession>A0AAN9HLG6</accession>
<keyword evidence="2" id="KW-1185">Reference proteome</keyword>
<sequence length="79" mass="9236">MARELRYLEDQYLTLELYIALRIDNLLIGILHQGCYWFLFASTFFDACLSSSSWRRVICPELKPLKLNTPKTDHIQGGK</sequence>